<protein>
    <submittedName>
        <fullName evidence="1">Uncharacterized protein</fullName>
    </submittedName>
</protein>
<sequence length="93" mass="10889">MWHKQSVITPRFVQISFLDSNPHHSCPACLHFCSFHGNTLLNFTTRCYLPYYLHTHFTINVCPYHKFFGQILSHIQIQSSRCSNSFSLILSKL</sequence>
<reference evidence="1" key="1">
    <citation type="submission" date="2014-11" db="EMBL/GenBank/DDBJ databases">
        <authorList>
            <person name="Amaro Gonzalez C."/>
        </authorList>
    </citation>
    <scope>NUCLEOTIDE SEQUENCE</scope>
</reference>
<organism evidence="1">
    <name type="scientific">Anguilla anguilla</name>
    <name type="common">European freshwater eel</name>
    <name type="synonym">Muraena anguilla</name>
    <dbReference type="NCBI Taxonomy" id="7936"/>
    <lineage>
        <taxon>Eukaryota</taxon>
        <taxon>Metazoa</taxon>
        <taxon>Chordata</taxon>
        <taxon>Craniata</taxon>
        <taxon>Vertebrata</taxon>
        <taxon>Euteleostomi</taxon>
        <taxon>Actinopterygii</taxon>
        <taxon>Neopterygii</taxon>
        <taxon>Teleostei</taxon>
        <taxon>Anguilliformes</taxon>
        <taxon>Anguillidae</taxon>
        <taxon>Anguilla</taxon>
    </lineage>
</organism>
<dbReference type="EMBL" id="GBXM01035056">
    <property type="protein sequence ID" value="JAH73521.1"/>
    <property type="molecule type" value="Transcribed_RNA"/>
</dbReference>
<evidence type="ECO:0000313" key="1">
    <source>
        <dbReference type="EMBL" id="JAH73521.1"/>
    </source>
</evidence>
<dbReference type="AlphaFoldDB" id="A0A0E9V6A0"/>
<accession>A0A0E9V6A0</accession>
<proteinExistence type="predicted"/>
<reference evidence="1" key="2">
    <citation type="journal article" date="2015" name="Fish Shellfish Immunol.">
        <title>Early steps in the European eel (Anguilla anguilla)-Vibrio vulnificus interaction in the gills: Role of the RtxA13 toxin.</title>
        <authorList>
            <person name="Callol A."/>
            <person name="Pajuelo D."/>
            <person name="Ebbesson L."/>
            <person name="Teles M."/>
            <person name="MacKenzie S."/>
            <person name="Amaro C."/>
        </authorList>
    </citation>
    <scope>NUCLEOTIDE SEQUENCE</scope>
</reference>
<name>A0A0E9V6A0_ANGAN</name>